<evidence type="ECO:0008006" key="4">
    <source>
        <dbReference type="Google" id="ProtNLM"/>
    </source>
</evidence>
<feature type="transmembrane region" description="Helical" evidence="1">
    <location>
        <begin position="20"/>
        <end position="40"/>
    </location>
</feature>
<name>A0A0R1V447_9LACO</name>
<comment type="caution">
    <text evidence="2">The sequence shown here is derived from an EMBL/GenBank/DDBJ whole genome shotgun (WGS) entry which is preliminary data.</text>
</comment>
<dbReference type="STRING" id="1423753.FD28_GL001691"/>
<sequence>MGIVVPAVVAWIGIGPVWRFGGLLAIVNGGLAVALGRAMYRRTQPEWWLLIWPLVYWLGAYLFLPQYTWYFAIVYLCLSYLGYGLTQTKKTIES</sequence>
<keyword evidence="1" id="KW-0812">Transmembrane</keyword>
<dbReference type="PATRIC" id="fig|1423753.3.peg.1757"/>
<reference evidence="2 3" key="1">
    <citation type="journal article" date="2015" name="Genome Announc.">
        <title>Expanding the biotechnology potential of lactobacilli through comparative genomics of 213 strains and associated genera.</title>
        <authorList>
            <person name="Sun Z."/>
            <person name="Harris H.M."/>
            <person name="McCann A."/>
            <person name="Guo C."/>
            <person name="Argimon S."/>
            <person name="Zhang W."/>
            <person name="Yang X."/>
            <person name="Jeffery I.B."/>
            <person name="Cooney J.C."/>
            <person name="Kagawa T.F."/>
            <person name="Liu W."/>
            <person name="Song Y."/>
            <person name="Salvetti E."/>
            <person name="Wrobel A."/>
            <person name="Rasinkangas P."/>
            <person name="Parkhill J."/>
            <person name="Rea M.C."/>
            <person name="O'Sullivan O."/>
            <person name="Ritari J."/>
            <person name="Douillard F.P."/>
            <person name="Paul Ross R."/>
            <person name="Yang R."/>
            <person name="Briner A.E."/>
            <person name="Felis G.E."/>
            <person name="de Vos W.M."/>
            <person name="Barrangou R."/>
            <person name="Klaenhammer T.R."/>
            <person name="Caufield P.W."/>
            <person name="Cui Y."/>
            <person name="Zhang H."/>
            <person name="O'Toole P.W."/>
        </authorList>
    </citation>
    <scope>NUCLEOTIDE SEQUENCE [LARGE SCALE GENOMIC DNA]</scope>
    <source>
        <strain evidence="2 3">DSM 16381</strain>
    </source>
</reference>
<gene>
    <name evidence="2" type="ORF">FD28_GL001691</name>
</gene>
<evidence type="ECO:0000313" key="3">
    <source>
        <dbReference type="Proteomes" id="UP000051580"/>
    </source>
</evidence>
<evidence type="ECO:0000256" key="1">
    <source>
        <dbReference type="SAM" id="Phobius"/>
    </source>
</evidence>
<dbReference type="AlphaFoldDB" id="A0A0R1V447"/>
<protein>
    <recommendedName>
        <fullName evidence="4">Integral membrane protein</fullName>
    </recommendedName>
</protein>
<keyword evidence="1" id="KW-0472">Membrane</keyword>
<evidence type="ECO:0000313" key="2">
    <source>
        <dbReference type="EMBL" id="KRL97605.1"/>
    </source>
</evidence>
<accession>A0A0R1V447</accession>
<organism evidence="2 3">
    <name type="scientific">Levilactobacillus hammesii DSM 16381</name>
    <dbReference type="NCBI Taxonomy" id="1423753"/>
    <lineage>
        <taxon>Bacteria</taxon>
        <taxon>Bacillati</taxon>
        <taxon>Bacillota</taxon>
        <taxon>Bacilli</taxon>
        <taxon>Lactobacillales</taxon>
        <taxon>Lactobacillaceae</taxon>
        <taxon>Levilactobacillus</taxon>
    </lineage>
</organism>
<dbReference type="EMBL" id="AZFS01000016">
    <property type="protein sequence ID" value="KRL97605.1"/>
    <property type="molecule type" value="Genomic_DNA"/>
</dbReference>
<keyword evidence="1" id="KW-1133">Transmembrane helix</keyword>
<keyword evidence="3" id="KW-1185">Reference proteome</keyword>
<dbReference type="Proteomes" id="UP000051580">
    <property type="component" value="Unassembled WGS sequence"/>
</dbReference>
<proteinExistence type="predicted"/>
<feature type="transmembrane region" description="Helical" evidence="1">
    <location>
        <begin position="47"/>
        <end position="63"/>
    </location>
</feature>
<feature type="transmembrane region" description="Helical" evidence="1">
    <location>
        <begin position="69"/>
        <end position="86"/>
    </location>
</feature>